<keyword evidence="1" id="KW-0812">Transmembrane</keyword>
<sequence length="186" mass="19852">MARHQRPEPLRPRPAWGAGMTFASAIRRGITGSLDWKGRSSRAEYLPFICAAALLLAAIVAVLWQARDTVPFGWAVLLVLALFYLPVTAAGARRLNDVGERPGLMLVPLMPVAGLGIVLLVLCLLKTPATVMAMLLTLWFMPGLSVTVALLVLGTALIATLIAFSHVTGLLLLPSQPPLDNQKGLA</sequence>
<evidence type="ECO:0000313" key="2">
    <source>
        <dbReference type="EMBL" id="TXB68684.1"/>
    </source>
</evidence>
<feature type="transmembrane region" description="Helical" evidence="1">
    <location>
        <begin position="147"/>
        <end position="173"/>
    </location>
</feature>
<evidence type="ECO:0000313" key="3">
    <source>
        <dbReference type="Proteomes" id="UP000321562"/>
    </source>
</evidence>
<feature type="transmembrane region" description="Helical" evidence="1">
    <location>
        <begin position="72"/>
        <end position="92"/>
    </location>
</feature>
<proteinExistence type="predicted"/>
<feature type="transmembrane region" description="Helical" evidence="1">
    <location>
        <begin position="45"/>
        <end position="66"/>
    </location>
</feature>
<dbReference type="GO" id="GO:0016020">
    <property type="term" value="C:membrane"/>
    <property type="evidence" value="ECO:0007669"/>
    <property type="project" value="InterPro"/>
</dbReference>
<dbReference type="AlphaFoldDB" id="A0A5C6S2P7"/>
<dbReference type="Proteomes" id="UP000321562">
    <property type="component" value="Unassembled WGS sequence"/>
</dbReference>
<organism evidence="2 3">
    <name type="scientific">Paracoccus aurantiacus</name>
    <dbReference type="NCBI Taxonomy" id="2599412"/>
    <lineage>
        <taxon>Bacteria</taxon>
        <taxon>Pseudomonadati</taxon>
        <taxon>Pseudomonadota</taxon>
        <taxon>Alphaproteobacteria</taxon>
        <taxon>Rhodobacterales</taxon>
        <taxon>Paracoccaceae</taxon>
        <taxon>Paracoccus</taxon>
    </lineage>
</organism>
<comment type="caution">
    <text evidence="2">The sequence shown here is derived from an EMBL/GenBank/DDBJ whole genome shotgun (WGS) entry which is preliminary data.</text>
</comment>
<dbReference type="InterPro" id="IPR008523">
    <property type="entry name" value="DUF805"/>
</dbReference>
<dbReference type="OrthoDB" id="9812349at2"/>
<accession>A0A5C6S2P7</accession>
<gene>
    <name evidence="2" type="ORF">FQV27_11920</name>
</gene>
<dbReference type="EMBL" id="VOPL01000004">
    <property type="protein sequence ID" value="TXB68684.1"/>
    <property type="molecule type" value="Genomic_DNA"/>
</dbReference>
<evidence type="ECO:0000256" key="1">
    <source>
        <dbReference type="SAM" id="Phobius"/>
    </source>
</evidence>
<feature type="transmembrane region" description="Helical" evidence="1">
    <location>
        <begin position="104"/>
        <end position="127"/>
    </location>
</feature>
<keyword evidence="1" id="KW-1133">Transmembrane helix</keyword>
<keyword evidence="1" id="KW-0472">Membrane</keyword>
<name>A0A5C6S2P7_9RHOB</name>
<protein>
    <submittedName>
        <fullName evidence="2">DUF805 domain-containing protein</fullName>
    </submittedName>
</protein>
<reference evidence="2 3" key="1">
    <citation type="submission" date="2019-08" db="EMBL/GenBank/DDBJ databases">
        <authorList>
            <person name="Ye J."/>
        </authorList>
    </citation>
    <scope>NUCLEOTIDE SEQUENCE [LARGE SCALE GENOMIC DNA]</scope>
    <source>
        <strain evidence="2 3">TK008</strain>
    </source>
</reference>
<dbReference type="Pfam" id="PF05656">
    <property type="entry name" value="DUF805"/>
    <property type="match status" value="1"/>
</dbReference>
<keyword evidence="3" id="KW-1185">Reference proteome</keyword>